<keyword evidence="7" id="KW-1185">Reference proteome</keyword>
<dbReference type="PANTHER" id="PTHR22576">
    <property type="entry name" value="MUCOSA ASSOCIATED LYMPHOID TISSUE LYMPHOMA TRANSLOCATION PROTEIN 1/PARACASPASE"/>
    <property type="match status" value="1"/>
</dbReference>
<dbReference type="InterPro" id="IPR001309">
    <property type="entry name" value="Pept_C14_p20"/>
</dbReference>
<dbReference type="SUPFAM" id="SSF52129">
    <property type="entry name" value="Caspase-like"/>
    <property type="match status" value="1"/>
</dbReference>
<accession>A0ABP0G9I0</accession>
<evidence type="ECO:0000259" key="5">
    <source>
        <dbReference type="PROSITE" id="PS50208"/>
    </source>
</evidence>
<evidence type="ECO:0000256" key="2">
    <source>
        <dbReference type="RuleBase" id="RU003971"/>
    </source>
</evidence>
<dbReference type="InterPro" id="IPR052039">
    <property type="entry name" value="Caspase-related_regulators"/>
</dbReference>
<comment type="caution">
    <text evidence="6">The sequence shown here is derived from an EMBL/GenBank/DDBJ whole genome shotgun (WGS) entry which is preliminary data.</text>
</comment>
<feature type="region of interest" description="Disordered" evidence="3">
    <location>
        <begin position="65"/>
        <end position="96"/>
    </location>
</feature>
<sequence length="391" mass="43765">MSNKPKVKVSGNVCDNSNIIAGAHGPVTIDQSKRSGVDINNSGKMTVGDVLAGNSRKRIIEQGAGSYYQEGPSRDVSIHNSAASGSSESRSTKQRKLSEDFKFLDGSYPGPDDIDVKPCTNPSYQKHFEDNDIYPVEHRGKSRALIINNINFKKRPENNKIRNGANKDTAMVDRLLQQLGFQVDLNEDLCKDEIEEVVTNFIKDLSKHNDAAMSLVYIGSHGGQENNRDYFRSVDEEKIFMEDLCKKFMVCHDFAGKPKIFFLQFCRNPPQSCDSDEDGDCDDANEFNTLKWLKNETEADDDSTALDKADVLLSFATAKGDKAYRDGNGSWYTAALCKVMMKYAKQKDLADMLCKVNEEVRQKNKTIVQVTQFESTLSKQVKFFPGSSYSP</sequence>
<reference evidence="6 7" key="1">
    <citation type="submission" date="2024-02" db="EMBL/GenBank/DDBJ databases">
        <authorList>
            <person name="Daric V."/>
            <person name="Darras S."/>
        </authorList>
    </citation>
    <scope>NUCLEOTIDE SEQUENCE [LARGE SCALE GENOMIC DNA]</scope>
</reference>
<gene>
    <name evidence="6" type="ORF">CVLEPA_LOCUS20479</name>
</gene>
<dbReference type="Pfam" id="PF00656">
    <property type="entry name" value="Peptidase_C14"/>
    <property type="match status" value="1"/>
</dbReference>
<feature type="domain" description="Caspase family p20" evidence="5">
    <location>
        <begin position="144"/>
        <end position="270"/>
    </location>
</feature>
<feature type="compositionally biased region" description="Low complexity" evidence="3">
    <location>
        <begin position="78"/>
        <end position="89"/>
    </location>
</feature>
<dbReference type="PROSITE" id="PS50207">
    <property type="entry name" value="CASPASE_P10"/>
    <property type="match status" value="1"/>
</dbReference>
<dbReference type="InterPro" id="IPR029030">
    <property type="entry name" value="Caspase-like_dom_sf"/>
</dbReference>
<name>A0ABP0G9I0_CLALP</name>
<protein>
    <submittedName>
        <fullName evidence="6">Uncharacterized protein</fullName>
    </submittedName>
</protein>
<dbReference type="PANTHER" id="PTHR22576:SF41">
    <property type="entry name" value="CASPASE 14, APOPTOSIS-RELATED CYSTEINE PEPTIDASE"/>
    <property type="match status" value="1"/>
</dbReference>
<proteinExistence type="inferred from homology"/>
<organism evidence="6 7">
    <name type="scientific">Clavelina lepadiformis</name>
    <name type="common">Light-bulb sea squirt</name>
    <name type="synonym">Ascidia lepadiformis</name>
    <dbReference type="NCBI Taxonomy" id="159417"/>
    <lineage>
        <taxon>Eukaryota</taxon>
        <taxon>Metazoa</taxon>
        <taxon>Chordata</taxon>
        <taxon>Tunicata</taxon>
        <taxon>Ascidiacea</taxon>
        <taxon>Aplousobranchia</taxon>
        <taxon>Clavelinidae</taxon>
        <taxon>Clavelina</taxon>
    </lineage>
</organism>
<dbReference type="InterPro" id="IPR015917">
    <property type="entry name" value="Pept_C14A"/>
</dbReference>
<dbReference type="PROSITE" id="PS50208">
    <property type="entry name" value="CASPASE_P20"/>
    <property type="match status" value="1"/>
</dbReference>
<dbReference type="Proteomes" id="UP001642483">
    <property type="component" value="Unassembled WGS sequence"/>
</dbReference>
<evidence type="ECO:0000313" key="6">
    <source>
        <dbReference type="EMBL" id="CAK8688464.1"/>
    </source>
</evidence>
<evidence type="ECO:0000256" key="3">
    <source>
        <dbReference type="SAM" id="MobiDB-lite"/>
    </source>
</evidence>
<evidence type="ECO:0000256" key="1">
    <source>
        <dbReference type="ARBA" id="ARBA00010134"/>
    </source>
</evidence>
<dbReference type="Gene3D" id="3.40.50.1460">
    <property type="match status" value="1"/>
</dbReference>
<dbReference type="PRINTS" id="PR00376">
    <property type="entry name" value="IL1BCENZYME"/>
</dbReference>
<evidence type="ECO:0000313" key="7">
    <source>
        <dbReference type="Proteomes" id="UP001642483"/>
    </source>
</evidence>
<feature type="domain" description="Caspase family p10" evidence="4">
    <location>
        <begin position="308"/>
        <end position="385"/>
    </location>
</feature>
<dbReference type="InterPro" id="IPR011600">
    <property type="entry name" value="Pept_C14_caspase"/>
</dbReference>
<dbReference type="InterPro" id="IPR002138">
    <property type="entry name" value="Pept_C14_p10"/>
</dbReference>
<evidence type="ECO:0000259" key="4">
    <source>
        <dbReference type="PROSITE" id="PS50207"/>
    </source>
</evidence>
<dbReference type="EMBL" id="CAWYQH010000108">
    <property type="protein sequence ID" value="CAK8688464.1"/>
    <property type="molecule type" value="Genomic_DNA"/>
</dbReference>
<comment type="similarity">
    <text evidence="1 2">Belongs to the peptidase C14A family.</text>
</comment>
<dbReference type="SMART" id="SM00115">
    <property type="entry name" value="CASc"/>
    <property type="match status" value="1"/>
</dbReference>